<dbReference type="AlphaFoldDB" id="A0ABD5YL82"/>
<name>A0ABD5YL82_9EURY</name>
<dbReference type="RefSeq" id="WP_264554575.1">
    <property type="nucleotide sequence ID" value="NZ_CP109979.1"/>
</dbReference>
<dbReference type="Proteomes" id="UP001596417">
    <property type="component" value="Unassembled WGS sequence"/>
</dbReference>
<organism evidence="1 2">
    <name type="scientific">Halocatena marina</name>
    <dbReference type="NCBI Taxonomy" id="2934937"/>
    <lineage>
        <taxon>Archaea</taxon>
        <taxon>Methanobacteriati</taxon>
        <taxon>Methanobacteriota</taxon>
        <taxon>Stenosarchaea group</taxon>
        <taxon>Halobacteria</taxon>
        <taxon>Halobacteriales</taxon>
        <taxon>Natronomonadaceae</taxon>
        <taxon>Halocatena</taxon>
    </lineage>
</organism>
<sequence>MDSKGRARRVGSSSDLVAVSGNYVRNTLSDRGGNEIYPFAEVHDGHYDLKQ</sequence>
<dbReference type="EMBL" id="JBHTAX010000001">
    <property type="protein sequence ID" value="MFC7190128.1"/>
    <property type="molecule type" value="Genomic_DNA"/>
</dbReference>
<keyword evidence="2" id="KW-1185">Reference proteome</keyword>
<evidence type="ECO:0000313" key="1">
    <source>
        <dbReference type="EMBL" id="MFC7190128.1"/>
    </source>
</evidence>
<protein>
    <submittedName>
        <fullName evidence="1">Uncharacterized protein</fullName>
    </submittedName>
</protein>
<reference evidence="1 2" key="1">
    <citation type="journal article" date="2019" name="Int. J. Syst. Evol. Microbiol.">
        <title>The Global Catalogue of Microorganisms (GCM) 10K type strain sequencing project: providing services to taxonomists for standard genome sequencing and annotation.</title>
        <authorList>
            <consortium name="The Broad Institute Genomics Platform"/>
            <consortium name="The Broad Institute Genome Sequencing Center for Infectious Disease"/>
            <person name="Wu L."/>
            <person name="Ma J."/>
        </authorList>
    </citation>
    <scope>NUCLEOTIDE SEQUENCE [LARGE SCALE GENOMIC DNA]</scope>
    <source>
        <strain evidence="1 2">RDMS1</strain>
    </source>
</reference>
<gene>
    <name evidence="1" type="ORF">ACFQL7_09865</name>
</gene>
<dbReference type="GeneID" id="76199708"/>
<accession>A0ABD5YL82</accession>
<comment type="caution">
    <text evidence="1">The sequence shown here is derived from an EMBL/GenBank/DDBJ whole genome shotgun (WGS) entry which is preliminary data.</text>
</comment>
<evidence type="ECO:0000313" key="2">
    <source>
        <dbReference type="Proteomes" id="UP001596417"/>
    </source>
</evidence>
<proteinExistence type="predicted"/>